<reference evidence="11" key="1">
    <citation type="submission" date="2006-12" db="EMBL/GenBank/DDBJ databases">
        <title>Complete sequence of Halorhodospira halophila SL1.</title>
        <authorList>
            <consortium name="US DOE Joint Genome Institute"/>
            <person name="Copeland A."/>
            <person name="Lucas S."/>
            <person name="Lapidus A."/>
            <person name="Barry K."/>
            <person name="Detter J.C."/>
            <person name="Glavina del Rio T."/>
            <person name="Hammon N."/>
            <person name="Israni S."/>
            <person name="Dalin E."/>
            <person name="Tice H."/>
            <person name="Pitluck S."/>
            <person name="Saunders E."/>
            <person name="Brettin T."/>
            <person name="Bruce D."/>
            <person name="Han C."/>
            <person name="Tapia R."/>
            <person name="Schmutz J."/>
            <person name="Larimer F."/>
            <person name="Land M."/>
            <person name="Hauser L."/>
            <person name="Kyrpides N."/>
            <person name="Mikhailova N."/>
            <person name="Hoff W."/>
            <person name="Richardson P."/>
        </authorList>
    </citation>
    <scope>NUCLEOTIDE SEQUENCE [LARGE SCALE GENOMIC DNA]</scope>
    <source>
        <strain evidence="11">DSM 244 / SL1</strain>
    </source>
</reference>
<feature type="binding site" evidence="8">
    <location>
        <position position="376"/>
    </location>
    <ligand>
        <name>[4Fe-4S] cluster</name>
        <dbReference type="ChEBI" id="CHEBI:49883"/>
        <label>1</label>
    </ligand>
</feature>
<dbReference type="PROSITE" id="PS00198">
    <property type="entry name" value="4FE4S_FER_1"/>
    <property type="match status" value="1"/>
</dbReference>
<evidence type="ECO:0000256" key="8">
    <source>
        <dbReference type="HAMAP-Rule" id="MF_00461"/>
    </source>
</evidence>
<evidence type="ECO:0000256" key="4">
    <source>
        <dbReference type="ARBA" id="ARBA00022737"/>
    </source>
</evidence>
<dbReference type="SUPFAM" id="SSF46548">
    <property type="entry name" value="alpha-helical ferredoxin"/>
    <property type="match status" value="1"/>
</dbReference>
<keyword evidence="2 8" id="KW-0004">4Fe-4S</keyword>
<dbReference type="HOGENOM" id="CLU_010808_6_0_6"/>
<keyword evidence="8" id="KW-0472">Membrane</keyword>
<dbReference type="InterPro" id="IPR011538">
    <property type="entry name" value="Nuo51_FMN-bd"/>
</dbReference>
<dbReference type="EMBL" id="CP000544">
    <property type="protein sequence ID" value="ABM60860.1"/>
    <property type="molecule type" value="Genomic_DNA"/>
</dbReference>
<evidence type="ECO:0000313" key="11">
    <source>
        <dbReference type="Proteomes" id="UP000000647"/>
    </source>
</evidence>
<keyword evidence="5 8" id="KW-0249">Electron transport</keyword>
<dbReference type="InterPro" id="IPR010208">
    <property type="entry name" value="Ion_transpt_RnfC/RsxC"/>
</dbReference>
<comment type="cofactor">
    <cofactor evidence="8">
        <name>[4Fe-4S] cluster</name>
        <dbReference type="ChEBI" id="CHEBI:49883"/>
    </cofactor>
    <text evidence="8">Binds 2 [4Fe-4S] clusters per subunit.</text>
</comment>
<dbReference type="InterPro" id="IPR026902">
    <property type="entry name" value="RnfC_N"/>
</dbReference>
<dbReference type="Pfam" id="PF01512">
    <property type="entry name" value="Complex1_51K"/>
    <property type="match status" value="1"/>
</dbReference>
<reference evidence="10 11" key="2">
    <citation type="journal article" date="2013" name="Stand. Genomic Sci.">
        <title>Complete genome sequence of Halorhodospira halophila SL1.</title>
        <authorList>
            <person name="Challacombe J.F."/>
            <person name="Majid S."/>
            <person name="Deole R."/>
            <person name="Brettin T.S."/>
            <person name="Bruce D."/>
            <person name="Delano S.F."/>
            <person name="Detter J.C."/>
            <person name="Gleasner C.D."/>
            <person name="Han C.S."/>
            <person name="Misra M."/>
            <person name="Reitenga K.G."/>
            <person name="Mikhailova N."/>
            <person name="Woyke T."/>
            <person name="Pitluck S."/>
            <person name="Nolan M."/>
            <person name="Land M.L."/>
            <person name="Saunders E."/>
            <person name="Tapia R."/>
            <person name="Lapidus A."/>
            <person name="Ivanova N."/>
            <person name="Hoff W.D."/>
        </authorList>
    </citation>
    <scope>NUCLEOTIDE SEQUENCE [LARGE SCALE GENOMIC DNA]</scope>
    <source>
        <strain evidence="11">DSM 244 / SL1</strain>
    </source>
</reference>
<evidence type="ECO:0000256" key="1">
    <source>
        <dbReference type="ARBA" id="ARBA00022448"/>
    </source>
</evidence>
<dbReference type="SUPFAM" id="SSF142019">
    <property type="entry name" value="Nqo1 FMN-binding domain-like"/>
    <property type="match status" value="1"/>
</dbReference>
<sequence length="448" mass="48128">MSVLSFLGGLTFPRGIEPPGRKDQTRKQAIRRLSFAPRMVLPLTQHFGRPARPLVTRGQEVVRGEPIAEADGWPSVPIHAPVTGTVEGIELMPTARGPKTEAILLRTAPGDSQVVRWSRERTLEALSGEELVEAIRDAGIVGQGGASFPTHLKFAVPEGYTVDTLVVNGCECEPFLSADHRLMVEATDSIIDGVRLAMRAVGAPEAVIGVEDNKPDAVAALQAAVAGEDAIRVVQLKSKYPQGSEKMLIKALLDREVPSGGLPYEIGAVVNNIGTMAQLGYLLPRGEGLIERVITVAGPGVERPGNYRVPVGTPLRYLLEEVGFEGDDPSRIILGGPMMGNTVAFLDVPITKGVSGVLVLPEGAGDESEQPPTQPCIRCGRCVEVCPVGLNPAELGRLAAKRQYAVMEERFHLNDCFECGCCSYVCPSNIPLVQYFRIAKSLNWERAS</sequence>
<keyword evidence="1 8" id="KW-0813">Transport</keyword>
<dbReference type="eggNOG" id="COG4656">
    <property type="taxonomic scope" value="Bacteria"/>
</dbReference>
<organism evidence="10 11">
    <name type="scientific">Halorhodospira halophila (strain DSM 244 / SL1)</name>
    <name type="common">Ectothiorhodospira halophila (strain DSM 244 / SL1)</name>
    <dbReference type="NCBI Taxonomy" id="349124"/>
    <lineage>
        <taxon>Bacteria</taxon>
        <taxon>Pseudomonadati</taxon>
        <taxon>Pseudomonadota</taxon>
        <taxon>Gammaproteobacteria</taxon>
        <taxon>Chromatiales</taxon>
        <taxon>Ectothiorhodospiraceae</taxon>
        <taxon>Halorhodospira</taxon>
    </lineage>
</organism>
<comment type="subunit">
    <text evidence="8">The complex is composed of six subunits: RnfA, RnfB, RnfC, RnfD, RnfE and RnfG.</text>
</comment>
<feature type="domain" description="4Fe-4S ferredoxin-type" evidence="9">
    <location>
        <begin position="407"/>
        <end position="436"/>
    </location>
</feature>
<dbReference type="GO" id="GO:0046872">
    <property type="term" value="F:metal ion binding"/>
    <property type="evidence" value="ECO:0007669"/>
    <property type="project" value="UniProtKB-KW"/>
</dbReference>
<dbReference type="Pfam" id="PF13375">
    <property type="entry name" value="RnfC_N"/>
    <property type="match status" value="1"/>
</dbReference>
<dbReference type="GO" id="GO:0009055">
    <property type="term" value="F:electron transfer activity"/>
    <property type="evidence" value="ECO:0007669"/>
    <property type="project" value="InterPro"/>
</dbReference>
<keyword evidence="8" id="KW-1278">Translocase</keyword>
<dbReference type="GO" id="GO:0051539">
    <property type="term" value="F:4 iron, 4 sulfur cluster binding"/>
    <property type="evidence" value="ECO:0007669"/>
    <property type="project" value="UniProtKB-KW"/>
</dbReference>
<dbReference type="PANTHER" id="PTHR43034:SF2">
    <property type="entry name" value="ION-TRANSLOCATING OXIDOREDUCTASE COMPLEX SUBUNIT C"/>
    <property type="match status" value="1"/>
</dbReference>
<dbReference type="HAMAP" id="MF_00461">
    <property type="entry name" value="RsxC_RnfC"/>
    <property type="match status" value="1"/>
</dbReference>
<dbReference type="GO" id="GO:0005886">
    <property type="term" value="C:plasma membrane"/>
    <property type="evidence" value="ECO:0007669"/>
    <property type="project" value="UniProtKB-SubCell"/>
</dbReference>
<dbReference type="STRING" id="349124.Hhal_0065"/>
<protein>
    <recommendedName>
        <fullName evidence="8">Ion-translocating oxidoreductase complex subunit C</fullName>
        <ecNumber evidence="8">7.-.-.-</ecNumber>
    </recommendedName>
    <alternativeName>
        <fullName evidence="8">Rnf electron transport complex subunit C</fullName>
    </alternativeName>
</protein>
<dbReference type="NCBIfam" id="NF003454">
    <property type="entry name" value="PRK05035.1"/>
    <property type="match status" value="1"/>
</dbReference>
<gene>
    <name evidence="8" type="primary">rnfC</name>
    <name evidence="10" type="ordered locus">Hhal_0065</name>
</gene>
<dbReference type="Proteomes" id="UP000000647">
    <property type="component" value="Chromosome"/>
</dbReference>
<feature type="binding site" evidence="8">
    <location>
        <position position="416"/>
    </location>
    <ligand>
        <name>[4Fe-4S] cluster</name>
        <dbReference type="ChEBI" id="CHEBI:49883"/>
        <label>2</label>
    </ligand>
</feature>
<dbReference type="NCBIfam" id="TIGR01945">
    <property type="entry name" value="rnfC"/>
    <property type="match status" value="1"/>
</dbReference>
<feature type="domain" description="4Fe-4S ferredoxin-type" evidence="9">
    <location>
        <begin position="366"/>
        <end position="396"/>
    </location>
</feature>
<name>A1WT48_HALHL</name>
<keyword evidence="11" id="KW-1185">Reference proteome</keyword>
<evidence type="ECO:0000313" key="10">
    <source>
        <dbReference type="EMBL" id="ABM60860.1"/>
    </source>
</evidence>
<comment type="subcellular location">
    <subcellularLocation>
        <location evidence="8">Cell inner membrane</location>
        <topology evidence="8">Peripheral membrane protein</topology>
    </subcellularLocation>
</comment>
<dbReference type="EC" id="7.-.-.-" evidence="8"/>
<accession>A1WT48</accession>
<dbReference type="OrthoDB" id="9767754at2"/>
<dbReference type="PANTHER" id="PTHR43034">
    <property type="entry name" value="ION-TRANSLOCATING OXIDOREDUCTASE COMPLEX SUBUNIT C"/>
    <property type="match status" value="1"/>
</dbReference>
<keyword evidence="3 8" id="KW-0479">Metal-binding</keyword>
<dbReference type="Gene3D" id="3.40.50.11540">
    <property type="entry name" value="NADH-ubiquinone oxidoreductase 51kDa subunit"/>
    <property type="match status" value="1"/>
</dbReference>
<dbReference type="Pfam" id="PF12838">
    <property type="entry name" value="Fer4_7"/>
    <property type="match status" value="1"/>
</dbReference>
<feature type="binding site" evidence="8">
    <location>
        <position position="379"/>
    </location>
    <ligand>
        <name>[4Fe-4S] cluster</name>
        <dbReference type="ChEBI" id="CHEBI:49883"/>
        <label>1</label>
    </ligand>
</feature>
<evidence type="ECO:0000256" key="6">
    <source>
        <dbReference type="ARBA" id="ARBA00023004"/>
    </source>
</evidence>
<keyword evidence="6 8" id="KW-0408">Iron</keyword>
<proteinExistence type="inferred from homology"/>
<dbReference type="Gene3D" id="3.30.70.20">
    <property type="match status" value="1"/>
</dbReference>
<evidence type="ECO:0000256" key="5">
    <source>
        <dbReference type="ARBA" id="ARBA00022982"/>
    </source>
</evidence>
<dbReference type="InterPro" id="IPR037225">
    <property type="entry name" value="Nuo51_FMN-bd_sf"/>
</dbReference>
<dbReference type="GO" id="GO:0022900">
    <property type="term" value="P:electron transport chain"/>
    <property type="evidence" value="ECO:0007669"/>
    <property type="project" value="UniProtKB-UniRule"/>
</dbReference>
<comment type="similarity">
    <text evidence="8">Belongs to the 4Fe4S bacterial-type ferredoxin family. RnfC subfamily.</text>
</comment>
<feature type="binding site" evidence="8">
    <location>
        <position position="426"/>
    </location>
    <ligand>
        <name>[4Fe-4S] cluster</name>
        <dbReference type="ChEBI" id="CHEBI:49883"/>
        <label>1</label>
    </ligand>
</feature>
<dbReference type="InterPro" id="IPR019554">
    <property type="entry name" value="Soluble_ligand-bd"/>
</dbReference>
<feature type="binding site" evidence="8">
    <location>
        <position position="386"/>
    </location>
    <ligand>
        <name>[4Fe-4S] cluster</name>
        <dbReference type="ChEBI" id="CHEBI:49883"/>
        <label>2</label>
    </ligand>
</feature>
<dbReference type="InterPro" id="IPR017896">
    <property type="entry name" value="4Fe4S_Fe-S-bd"/>
</dbReference>
<dbReference type="Pfam" id="PF10531">
    <property type="entry name" value="SLBB"/>
    <property type="match status" value="1"/>
</dbReference>
<dbReference type="KEGG" id="hha:Hhal_0065"/>
<keyword evidence="7 8" id="KW-0411">Iron-sulfur</keyword>
<feature type="binding site" evidence="8">
    <location>
        <position position="382"/>
    </location>
    <ligand>
        <name>[4Fe-4S] cluster</name>
        <dbReference type="ChEBI" id="CHEBI:49883"/>
        <label>1</label>
    </ligand>
</feature>
<evidence type="ECO:0000256" key="7">
    <source>
        <dbReference type="ARBA" id="ARBA00023014"/>
    </source>
</evidence>
<dbReference type="InterPro" id="IPR017900">
    <property type="entry name" value="4Fe4S_Fe_S_CS"/>
</dbReference>
<feature type="binding site" evidence="8">
    <location>
        <position position="422"/>
    </location>
    <ligand>
        <name>[4Fe-4S] cluster</name>
        <dbReference type="ChEBI" id="CHEBI:49883"/>
        <label>2</label>
    </ligand>
</feature>
<evidence type="ECO:0000259" key="9">
    <source>
        <dbReference type="PROSITE" id="PS51379"/>
    </source>
</evidence>
<dbReference type="RefSeq" id="WP_011812883.1">
    <property type="nucleotide sequence ID" value="NC_008789.1"/>
</dbReference>
<comment type="function">
    <text evidence="8">Part of a membrane-bound complex that couples electron transfer with translocation of ions across the membrane.</text>
</comment>
<keyword evidence="4 8" id="KW-0677">Repeat</keyword>
<keyword evidence="8" id="KW-1003">Cell membrane</keyword>
<dbReference type="AlphaFoldDB" id="A1WT48"/>
<evidence type="ECO:0000256" key="3">
    <source>
        <dbReference type="ARBA" id="ARBA00022723"/>
    </source>
</evidence>
<evidence type="ECO:0000256" key="2">
    <source>
        <dbReference type="ARBA" id="ARBA00022485"/>
    </source>
</evidence>
<feature type="binding site" evidence="8">
    <location>
        <position position="419"/>
    </location>
    <ligand>
        <name>[4Fe-4S] cluster</name>
        <dbReference type="ChEBI" id="CHEBI:49883"/>
        <label>2</label>
    </ligand>
</feature>
<keyword evidence="8" id="KW-0997">Cell inner membrane</keyword>
<dbReference type="PROSITE" id="PS51379">
    <property type="entry name" value="4FE4S_FER_2"/>
    <property type="match status" value="2"/>
</dbReference>